<dbReference type="STRING" id="1802519.A2961_01280"/>
<feature type="transmembrane region" description="Helical" evidence="4">
    <location>
        <begin position="20"/>
        <end position="44"/>
    </location>
</feature>
<dbReference type="CDD" id="cd00995">
    <property type="entry name" value="PBP2_NikA_DppA_OppA_like"/>
    <property type="match status" value="1"/>
</dbReference>
<dbReference type="PIRSF" id="PIRSF002741">
    <property type="entry name" value="MppA"/>
    <property type="match status" value="1"/>
</dbReference>
<feature type="domain" description="Solute-binding protein family 5" evidence="5">
    <location>
        <begin position="194"/>
        <end position="352"/>
    </location>
</feature>
<evidence type="ECO:0000256" key="4">
    <source>
        <dbReference type="SAM" id="Phobius"/>
    </source>
</evidence>
<dbReference type="PANTHER" id="PTHR30290:SF9">
    <property type="entry name" value="OLIGOPEPTIDE-BINDING PROTEIN APPA"/>
    <property type="match status" value="1"/>
</dbReference>
<feature type="domain" description="Solute-binding protein family 5" evidence="5">
    <location>
        <begin position="82"/>
        <end position="156"/>
    </location>
</feature>
<evidence type="ECO:0000256" key="1">
    <source>
        <dbReference type="ARBA" id="ARBA00005695"/>
    </source>
</evidence>
<reference evidence="6 7" key="1">
    <citation type="journal article" date="2016" name="Nat. Commun.">
        <title>Thousands of microbial genomes shed light on interconnected biogeochemical processes in an aquifer system.</title>
        <authorList>
            <person name="Anantharaman K."/>
            <person name="Brown C.T."/>
            <person name="Hug L.A."/>
            <person name="Sharon I."/>
            <person name="Castelle C.J."/>
            <person name="Probst A.J."/>
            <person name="Thomas B.C."/>
            <person name="Singh A."/>
            <person name="Wilkins M.J."/>
            <person name="Karaoz U."/>
            <person name="Brodie E.L."/>
            <person name="Williams K.H."/>
            <person name="Hubbard S.S."/>
            <person name="Banfield J.F."/>
        </authorList>
    </citation>
    <scope>NUCLEOTIDE SEQUENCE [LARGE SCALE GENOMIC DNA]</scope>
</reference>
<dbReference type="Proteomes" id="UP000177082">
    <property type="component" value="Unassembled WGS sequence"/>
</dbReference>
<dbReference type="Gene3D" id="3.40.190.10">
    <property type="entry name" value="Periplasmic binding protein-like II"/>
    <property type="match status" value="2"/>
</dbReference>
<evidence type="ECO:0000256" key="3">
    <source>
        <dbReference type="ARBA" id="ARBA00022729"/>
    </source>
</evidence>
<comment type="caution">
    <text evidence="6">The sequence shown here is derived from an EMBL/GenBank/DDBJ whole genome shotgun (WGS) entry which is preliminary data.</text>
</comment>
<dbReference type="GO" id="GO:0043190">
    <property type="term" value="C:ATP-binding cassette (ABC) transporter complex"/>
    <property type="evidence" value="ECO:0007669"/>
    <property type="project" value="InterPro"/>
</dbReference>
<keyword evidence="4" id="KW-0472">Membrane</keyword>
<evidence type="ECO:0000256" key="2">
    <source>
        <dbReference type="ARBA" id="ARBA00022448"/>
    </source>
</evidence>
<name>A0A1F8BGH7_9BACT</name>
<keyword evidence="4" id="KW-0812">Transmembrane</keyword>
<dbReference type="InterPro" id="IPR030678">
    <property type="entry name" value="Peptide/Ni-bd"/>
</dbReference>
<proteinExistence type="inferred from homology"/>
<keyword evidence="3" id="KW-0732">Signal</keyword>
<dbReference type="Pfam" id="PF00496">
    <property type="entry name" value="SBP_bac_5"/>
    <property type="match status" value="2"/>
</dbReference>
<dbReference type="AlphaFoldDB" id="A0A1F8BGH7"/>
<dbReference type="PANTHER" id="PTHR30290">
    <property type="entry name" value="PERIPLASMIC BINDING COMPONENT OF ABC TRANSPORTER"/>
    <property type="match status" value="1"/>
</dbReference>
<dbReference type="SUPFAM" id="SSF53850">
    <property type="entry name" value="Periplasmic binding protein-like II"/>
    <property type="match status" value="1"/>
</dbReference>
<accession>A0A1F8BGH7</accession>
<dbReference type="EMBL" id="MGHF01000020">
    <property type="protein sequence ID" value="OGM63154.1"/>
    <property type="molecule type" value="Genomic_DNA"/>
</dbReference>
<sequence>MFTIRYLTRLLIEFIIRFRLVFILSIIIGTISFFFVRAIAPLIFDNKIVRIGISGRFTVEDIPYNIQRQISRGLTKTEESGKVEPDLAQSWETPDKGKTWIFILKKDLKWNDGSPLKSRDLNYNFSDVISEFPDENTIVFKLSTPYSPFPVVVSKPVFKKGLLGVSSWKIDKITLMGSFVQTLAISDDSGTKKIYKFYPTEDQTKLAFRTAEVDKIEGLIDPKPLDSWNTVKIANEVNRNRLVIIFINTEDNLLTDKTLRQAFAYAIDKESLGERASSPISINSWAYNPQVKSYDYDKERAKEIMDQYLKDKDNKILEVKIASYPSLLPVAEKIAQNLKEIGVNTSVQVSSITPHEYQLFLAIYDIPIDPDQYSVWHSTQIETNITKYKSPRIDNLLEDGRTELDFESRKKIYLDFQRFLLEDSPAIFLYYPEYYSVERL</sequence>
<evidence type="ECO:0000313" key="6">
    <source>
        <dbReference type="EMBL" id="OGM63154.1"/>
    </source>
</evidence>
<organism evidence="6 7">
    <name type="scientific">Candidatus Woesebacteria bacterium RIFCSPLOWO2_01_FULL_39_21</name>
    <dbReference type="NCBI Taxonomy" id="1802519"/>
    <lineage>
        <taxon>Bacteria</taxon>
        <taxon>Candidatus Woeseibacteriota</taxon>
    </lineage>
</organism>
<protein>
    <recommendedName>
        <fullName evidence="5">Solute-binding protein family 5 domain-containing protein</fullName>
    </recommendedName>
</protein>
<gene>
    <name evidence="6" type="ORF">A2961_01280</name>
</gene>
<dbReference type="InterPro" id="IPR039424">
    <property type="entry name" value="SBP_5"/>
</dbReference>
<dbReference type="InterPro" id="IPR000914">
    <property type="entry name" value="SBP_5_dom"/>
</dbReference>
<dbReference type="GO" id="GO:0042597">
    <property type="term" value="C:periplasmic space"/>
    <property type="evidence" value="ECO:0007669"/>
    <property type="project" value="UniProtKB-ARBA"/>
</dbReference>
<keyword evidence="2" id="KW-0813">Transport</keyword>
<evidence type="ECO:0000313" key="7">
    <source>
        <dbReference type="Proteomes" id="UP000177082"/>
    </source>
</evidence>
<comment type="similarity">
    <text evidence="1">Belongs to the bacterial solute-binding protein 5 family.</text>
</comment>
<evidence type="ECO:0000259" key="5">
    <source>
        <dbReference type="Pfam" id="PF00496"/>
    </source>
</evidence>
<dbReference type="GO" id="GO:1904680">
    <property type="term" value="F:peptide transmembrane transporter activity"/>
    <property type="evidence" value="ECO:0007669"/>
    <property type="project" value="TreeGrafter"/>
</dbReference>
<dbReference type="GO" id="GO:0015833">
    <property type="term" value="P:peptide transport"/>
    <property type="evidence" value="ECO:0007669"/>
    <property type="project" value="TreeGrafter"/>
</dbReference>
<keyword evidence="4" id="KW-1133">Transmembrane helix</keyword>
<dbReference type="Gene3D" id="3.10.105.10">
    <property type="entry name" value="Dipeptide-binding Protein, Domain 3"/>
    <property type="match status" value="1"/>
</dbReference>